<accession>A0A0M3WNU3</accession>
<feature type="region of interest" description="Disordered" evidence="1">
    <location>
        <begin position="93"/>
        <end position="132"/>
    </location>
</feature>
<feature type="region of interest" description="Disordered" evidence="1">
    <location>
        <begin position="1"/>
        <end position="25"/>
    </location>
</feature>
<reference evidence="2 3" key="1">
    <citation type="journal article" date="2016" name="Sci. Rep.">
        <title>Genome sequence of Perigonia lusca single nucleopolyhedrovirus: insights into the evolution of a nucleotide metabolism enzyme in the family Baculoviridae.</title>
        <authorList>
            <person name="Ardisson-Araujo D.M."/>
            <person name="Lima R.N."/>
            <person name="Melo F.L."/>
            <person name="Clem R.J."/>
            <person name="Huang N."/>
            <person name="Bao S.N."/>
            <person name="Sosa-Gomez D.R."/>
            <person name="Ribeiro B.M."/>
        </authorList>
    </citation>
    <scope>NUCLEOTIDE SEQUENCE [LARGE SCALE GENOMIC DNA]</scope>
</reference>
<proteinExistence type="predicted"/>
<feature type="compositionally biased region" description="Basic residues" evidence="1">
    <location>
        <begin position="1"/>
        <end position="13"/>
    </location>
</feature>
<dbReference type="EMBL" id="KM596836">
    <property type="protein sequence ID" value="AKN80577.1"/>
    <property type="molecule type" value="Genomic_DNA"/>
</dbReference>
<evidence type="ECO:0000256" key="1">
    <source>
        <dbReference type="SAM" id="MobiDB-lite"/>
    </source>
</evidence>
<name>A0A0M3WNU3_9ABAC</name>
<evidence type="ECO:0000313" key="2">
    <source>
        <dbReference type="EMBL" id="AKN80577.1"/>
    </source>
</evidence>
<organism evidence="2 3">
    <name type="scientific">Perigonia lusca single nucleopolyhedrovirus</name>
    <dbReference type="NCBI Taxonomy" id="1675865"/>
    <lineage>
        <taxon>Viruses</taxon>
        <taxon>Viruses incertae sedis</taxon>
        <taxon>Naldaviricetes</taxon>
        <taxon>Lefavirales</taxon>
        <taxon>Baculoviridae</taxon>
        <taxon>Alphabaculovirus</taxon>
        <taxon>Alphabaculovirus peluscae</taxon>
        <taxon>Perigonia lusca nucleopolyhedrovirus</taxon>
    </lineage>
</organism>
<keyword evidence="3" id="KW-1185">Reference proteome</keyword>
<dbReference type="Proteomes" id="UP000204667">
    <property type="component" value="Segment"/>
</dbReference>
<dbReference type="RefSeq" id="YP_009165652.1">
    <property type="nucleotide sequence ID" value="NC_027923.1"/>
</dbReference>
<evidence type="ECO:0000313" key="3">
    <source>
        <dbReference type="Proteomes" id="UP000204667"/>
    </source>
</evidence>
<gene>
    <name evidence="2" type="primary">PeluOrf-52</name>
</gene>
<sequence>MNAFQKRIKKNKKQTNDSSPDDTTVVGNIEKRISAVGSVNVDDFEEDLSARRNSSAMMWDQSNVDINLPTPIPMSSSTTPVMSTINTNVTLPTITETTIRGGMKRKHSNDKDNDNDDDDDDGHDDNARSNIVKASPSGYDYSKFNILFVEPMLLKQSLLLNDFQIVQDNILTLKKYLNDISGMSSTLRTYFVKHNETNALKLGVLLNMLSHTNISAQNFNKFNDMIFKYYIMLIENLPMLTQILVNVNYTRDHTNVSYSLTRLLNNITDYMFSILFDKFETFETLPQPNRLYVEMARQRADNLHLIYNINLLQLRSYRFYKYTLDNDTTPAFASTDINMPTIYPVVPLAQPKLMVIMHNKNLEF</sequence>
<dbReference type="GeneID" id="26040007"/>
<protein>
    <submittedName>
        <fullName evidence="2">Uncharacterized protein</fullName>
    </submittedName>
</protein>
<dbReference type="KEGG" id="vg:26040007"/>
<feature type="compositionally biased region" description="Acidic residues" evidence="1">
    <location>
        <begin position="113"/>
        <end position="123"/>
    </location>
</feature>
<dbReference type="OrthoDB" id="7958at10239"/>
<feature type="compositionally biased region" description="Polar residues" evidence="1">
    <location>
        <begin position="16"/>
        <end position="25"/>
    </location>
</feature>